<dbReference type="SUPFAM" id="SSF54523">
    <property type="entry name" value="Pili subunits"/>
    <property type="match status" value="1"/>
</dbReference>
<keyword evidence="3 6" id="KW-0812">Transmembrane</keyword>
<name>A0ABW7EIK8_9BURK</name>
<dbReference type="Gene3D" id="3.30.700.10">
    <property type="entry name" value="Glycoprotein, Type 4 Pilin"/>
    <property type="match status" value="1"/>
</dbReference>
<dbReference type="RefSeq" id="WP_394469383.1">
    <property type="nucleotide sequence ID" value="NZ_JBIGHY010000002.1"/>
</dbReference>
<dbReference type="PANTHER" id="PTHR30093:SF44">
    <property type="entry name" value="TYPE II SECRETION SYSTEM CORE PROTEIN G"/>
    <property type="match status" value="1"/>
</dbReference>
<dbReference type="Pfam" id="PF07963">
    <property type="entry name" value="N_methyl"/>
    <property type="match status" value="1"/>
</dbReference>
<organism evidence="7 8">
    <name type="scientific">Pelomonas dachongensis</name>
    <dbReference type="NCBI Taxonomy" id="3299029"/>
    <lineage>
        <taxon>Bacteria</taxon>
        <taxon>Pseudomonadati</taxon>
        <taxon>Pseudomonadota</taxon>
        <taxon>Betaproteobacteria</taxon>
        <taxon>Burkholderiales</taxon>
        <taxon>Sphaerotilaceae</taxon>
        <taxon>Roseateles</taxon>
    </lineage>
</organism>
<sequence>MNKSRQTGFTLIELVMVIVILGVLAAVALPKFVNVDADAKQAALNGIAGALSSASAINYASRKANPNKGVAIANCTDVANALQGGLPAGATPAYAITNAAITGGADTTKTDCAVTGNGLTAAFTATAIN</sequence>
<evidence type="ECO:0000256" key="2">
    <source>
        <dbReference type="ARBA" id="ARBA00022481"/>
    </source>
</evidence>
<keyword evidence="8" id="KW-1185">Reference proteome</keyword>
<dbReference type="InterPro" id="IPR045584">
    <property type="entry name" value="Pilin-like"/>
</dbReference>
<dbReference type="InterPro" id="IPR012902">
    <property type="entry name" value="N_methyl_site"/>
</dbReference>
<gene>
    <name evidence="7" type="ORF">ACG02S_05215</name>
</gene>
<dbReference type="PROSITE" id="PS00409">
    <property type="entry name" value="PROKAR_NTER_METHYL"/>
    <property type="match status" value="1"/>
</dbReference>
<feature type="transmembrane region" description="Helical" evidence="6">
    <location>
        <begin position="12"/>
        <end position="30"/>
    </location>
</feature>
<comment type="caution">
    <text evidence="7">The sequence shown here is derived from an EMBL/GenBank/DDBJ whole genome shotgun (WGS) entry which is preliminary data.</text>
</comment>
<evidence type="ECO:0000313" key="8">
    <source>
        <dbReference type="Proteomes" id="UP001606300"/>
    </source>
</evidence>
<comment type="subcellular location">
    <subcellularLocation>
        <location evidence="1">Membrane</location>
        <topology evidence="1">Single-pass membrane protein</topology>
    </subcellularLocation>
</comment>
<keyword evidence="5 6" id="KW-0472">Membrane</keyword>
<dbReference type="PANTHER" id="PTHR30093">
    <property type="entry name" value="GENERAL SECRETION PATHWAY PROTEIN G"/>
    <property type="match status" value="1"/>
</dbReference>
<evidence type="ECO:0000313" key="7">
    <source>
        <dbReference type="EMBL" id="MFG6413293.1"/>
    </source>
</evidence>
<dbReference type="NCBIfam" id="TIGR02532">
    <property type="entry name" value="IV_pilin_GFxxxE"/>
    <property type="match status" value="1"/>
</dbReference>
<evidence type="ECO:0000256" key="4">
    <source>
        <dbReference type="ARBA" id="ARBA00022989"/>
    </source>
</evidence>
<keyword evidence="4 6" id="KW-1133">Transmembrane helix</keyword>
<accession>A0ABW7EIK8</accession>
<keyword evidence="2" id="KW-0488">Methylation</keyword>
<evidence type="ECO:0000256" key="5">
    <source>
        <dbReference type="ARBA" id="ARBA00023136"/>
    </source>
</evidence>
<evidence type="ECO:0000256" key="6">
    <source>
        <dbReference type="SAM" id="Phobius"/>
    </source>
</evidence>
<evidence type="ECO:0000256" key="1">
    <source>
        <dbReference type="ARBA" id="ARBA00004167"/>
    </source>
</evidence>
<dbReference type="EMBL" id="JBIGHY010000002">
    <property type="protein sequence ID" value="MFG6413293.1"/>
    <property type="molecule type" value="Genomic_DNA"/>
</dbReference>
<dbReference type="Proteomes" id="UP001606300">
    <property type="component" value="Unassembled WGS sequence"/>
</dbReference>
<protein>
    <submittedName>
        <fullName evidence="7">Type II secretion system protein</fullName>
    </submittedName>
</protein>
<evidence type="ECO:0000256" key="3">
    <source>
        <dbReference type="ARBA" id="ARBA00022692"/>
    </source>
</evidence>
<reference evidence="7 8" key="1">
    <citation type="submission" date="2024-09" db="EMBL/GenBank/DDBJ databases">
        <title>Novel species of the genus Pelomonas and Roseateles isolated from streams.</title>
        <authorList>
            <person name="Lu H."/>
        </authorList>
    </citation>
    <scope>NUCLEOTIDE SEQUENCE [LARGE SCALE GENOMIC DNA]</scope>
    <source>
        <strain evidence="7 8">DC23W</strain>
    </source>
</reference>
<proteinExistence type="predicted"/>